<dbReference type="PROSITE" id="PS01132">
    <property type="entry name" value="ACTINS_ACT_LIKE"/>
    <property type="match status" value="1"/>
</dbReference>
<dbReference type="PANTHER" id="PTHR11937">
    <property type="entry name" value="ACTIN"/>
    <property type="match status" value="1"/>
</dbReference>
<reference evidence="8" key="1">
    <citation type="submission" date="2023-09" db="UniProtKB">
        <authorList>
            <consortium name="Ensembl"/>
        </authorList>
    </citation>
    <scope>IDENTIFICATION</scope>
</reference>
<evidence type="ECO:0000256" key="6">
    <source>
        <dbReference type="ARBA" id="ARBA00023212"/>
    </source>
</evidence>
<keyword evidence="3" id="KW-0547">Nucleotide-binding</keyword>
<evidence type="ECO:0000313" key="8">
    <source>
        <dbReference type="Ensembl" id="ENSCCNP00000031629.1"/>
    </source>
</evidence>
<dbReference type="InterPro" id="IPR043129">
    <property type="entry name" value="ATPase_NBD"/>
</dbReference>
<evidence type="ECO:0000256" key="7">
    <source>
        <dbReference type="ARBA" id="ARBA00038483"/>
    </source>
</evidence>
<keyword evidence="2" id="KW-0963">Cytoplasm</keyword>
<keyword evidence="4" id="KW-0067">ATP-binding</keyword>
<dbReference type="Pfam" id="PF00022">
    <property type="entry name" value="Actin"/>
    <property type="match status" value="1"/>
</dbReference>
<organism evidence="8">
    <name type="scientific">Castor canadensis</name>
    <name type="common">American beaver</name>
    <dbReference type="NCBI Taxonomy" id="51338"/>
    <lineage>
        <taxon>Eukaryota</taxon>
        <taxon>Metazoa</taxon>
        <taxon>Chordata</taxon>
        <taxon>Craniata</taxon>
        <taxon>Vertebrata</taxon>
        <taxon>Euteleostomi</taxon>
        <taxon>Mammalia</taxon>
        <taxon>Eutheria</taxon>
        <taxon>Euarchontoglires</taxon>
        <taxon>Glires</taxon>
        <taxon>Rodentia</taxon>
        <taxon>Castorimorpha</taxon>
        <taxon>Castoridae</taxon>
        <taxon>Castor</taxon>
    </lineage>
</organism>
<evidence type="ECO:0000256" key="5">
    <source>
        <dbReference type="ARBA" id="ARBA00022990"/>
    </source>
</evidence>
<protein>
    <recommendedName>
        <fullName evidence="9">Beta-centractin</fullName>
    </recommendedName>
</protein>
<dbReference type="GO" id="GO:0005856">
    <property type="term" value="C:cytoskeleton"/>
    <property type="evidence" value="ECO:0007669"/>
    <property type="project" value="UniProtKB-SubCell"/>
</dbReference>
<dbReference type="PRINTS" id="PR00190">
    <property type="entry name" value="ACTIN"/>
</dbReference>
<evidence type="ECO:0000256" key="4">
    <source>
        <dbReference type="ARBA" id="ARBA00022840"/>
    </source>
</evidence>
<sequence>MESYDIIANQPVVIDNGSGVIKAGFAGDQIPKYCFPNYVGRPKHMRVMAGALEGDLFIGPKAEEHRGLLTIRYPMEHGVVRDWNDMERIWQYVYSKDQLQTFSEEHPVLLTEAPLNPSKNREKAAEVFFETFNVPALFISMQAVLSLYATGRTTGVVLDSGDGVTHAVPIYEGFAMPHSIMRVDIAGRDVSRYLRLLLRKEGADFHTSAEFEVVRTIKERACYLSINPQKDEALETEKVQYTLPDGSTLEVGPARFRAPELLFQPDLVGDESEGLHEVLAFAIHKSDMDLRRTLFANIVLSGGSTLFKGFGDRLLSEVKKLAPKDVKIKVRLWRPPSHPCVHPSLPSLSGSFPPSLSHLCCLSLALGGRVTAVWFTCLLAPFRSRPLRSGCTPRGLGEAGLKGRALGRDHFALHTSPRVGPGQVEVGLGSA</sequence>
<keyword evidence="6" id="KW-0206">Cytoskeleton</keyword>
<dbReference type="CDD" id="cd10216">
    <property type="entry name" value="ASKHA_NBD_Arp1"/>
    <property type="match status" value="1"/>
</dbReference>
<keyword evidence="5" id="KW-0007">Acetylation</keyword>
<dbReference type="AlphaFoldDB" id="A0A8C0XNJ5"/>
<evidence type="ECO:0000256" key="2">
    <source>
        <dbReference type="ARBA" id="ARBA00022490"/>
    </source>
</evidence>
<dbReference type="Ensembl" id="ENSCCNT00000039769.1">
    <property type="protein sequence ID" value="ENSCCNP00000031629.1"/>
    <property type="gene ID" value="ENSCCNG00000030108.1"/>
</dbReference>
<evidence type="ECO:0000256" key="1">
    <source>
        <dbReference type="ARBA" id="ARBA00004245"/>
    </source>
</evidence>
<comment type="subcellular location">
    <subcellularLocation>
        <location evidence="1">Cytoplasm</location>
        <location evidence="1">Cytoskeleton</location>
    </subcellularLocation>
</comment>
<dbReference type="FunFam" id="3.30.420.40:FF:000018">
    <property type="entry name" value="Actin-like protein (Centractin)"/>
    <property type="match status" value="1"/>
</dbReference>
<dbReference type="InterPro" id="IPR004000">
    <property type="entry name" value="Actin"/>
</dbReference>
<dbReference type="Gene3D" id="3.90.640.10">
    <property type="entry name" value="Actin, Chain A, domain 4"/>
    <property type="match status" value="1"/>
</dbReference>
<dbReference type="SUPFAM" id="SSF53067">
    <property type="entry name" value="Actin-like ATPase domain"/>
    <property type="match status" value="2"/>
</dbReference>
<dbReference type="FunFam" id="3.90.640.10:FF:000008">
    <property type="entry name" value="alpha-centractin isoform X1"/>
    <property type="match status" value="1"/>
</dbReference>
<evidence type="ECO:0008006" key="9">
    <source>
        <dbReference type="Google" id="ProtNLM"/>
    </source>
</evidence>
<gene>
    <name evidence="8" type="primary">Actr1b</name>
</gene>
<dbReference type="SMART" id="SM00268">
    <property type="entry name" value="ACTIN"/>
    <property type="match status" value="1"/>
</dbReference>
<comment type="similarity">
    <text evidence="7">Belongs to the actin family. ARP1 subfamily.</text>
</comment>
<name>A0A8C0XNJ5_CASCN</name>
<accession>A0A8C0XNJ5</accession>
<dbReference type="InterPro" id="IPR020902">
    <property type="entry name" value="Actin/actin-like_CS"/>
</dbReference>
<dbReference type="GO" id="GO:0005524">
    <property type="term" value="F:ATP binding"/>
    <property type="evidence" value="ECO:0007669"/>
    <property type="project" value="UniProtKB-KW"/>
</dbReference>
<evidence type="ECO:0000256" key="3">
    <source>
        <dbReference type="ARBA" id="ARBA00022741"/>
    </source>
</evidence>
<dbReference type="FunFam" id="3.30.420.40:FF:000205">
    <property type="entry name" value="Actin, alpha skeletal muscle"/>
    <property type="match status" value="1"/>
</dbReference>
<dbReference type="Gene3D" id="3.30.420.40">
    <property type="match status" value="2"/>
</dbReference>
<proteinExistence type="inferred from homology"/>